<organism evidence="4 5">
    <name type="scientific">Lyophyllum shimeji</name>
    <name type="common">Hon-shimeji</name>
    <name type="synonym">Tricholoma shimeji</name>
    <dbReference type="NCBI Taxonomy" id="47721"/>
    <lineage>
        <taxon>Eukaryota</taxon>
        <taxon>Fungi</taxon>
        <taxon>Dikarya</taxon>
        <taxon>Basidiomycota</taxon>
        <taxon>Agaricomycotina</taxon>
        <taxon>Agaricomycetes</taxon>
        <taxon>Agaricomycetidae</taxon>
        <taxon>Agaricales</taxon>
        <taxon>Tricholomatineae</taxon>
        <taxon>Lyophyllaceae</taxon>
        <taxon>Lyophyllum</taxon>
    </lineage>
</organism>
<evidence type="ECO:0000256" key="1">
    <source>
        <dbReference type="ARBA" id="ARBA00022729"/>
    </source>
</evidence>
<dbReference type="InterPro" id="IPR018466">
    <property type="entry name" value="Kre9/Knh1-like_N"/>
</dbReference>
<reference evidence="4" key="1">
    <citation type="submission" date="2022-07" db="EMBL/GenBank/DDBJ databases">
        <title>The genome of Lyophyllum shimeji provides insight into the initial evolution of ectomycorrhizal fungal genome.</title>
        <authorList>
            <person name="Kobayashi Y."/>
            <person name="Shibata T."/>
            <person name="Hirakawa H."/>
            <person name="Shigenobu S."/>
            <person name="Nishiyama T."/>
            <person name="Yamada A."/>
            <person name="Hasebe M."/>
            <person name="Kawaguchi M."/>
        </authorList>
    </citation>
    <scope>NUCLEOTIDE SEQUENCE</scope>
    <source>
        <strain evidence="4">AT787</strain>
    </source>
</reference>
<dbReference type="AlphaFoldDB" id="A0A9P3PL59"/>
<dbReference type="Pfam" id="PF10342">
    <property type="entry name" value="Kre9_KNH"/>
    <property type="match status" value="1"/>
</dbReference>
<name>A0A9P3PL59_LYOSH</name>
<feature type="chain" id="PRO_5040313347" description="Yeast cell wall synthesis Kre9/Knh1-like N-terminal domain-containing protein" evidence="2">
    <location>
        <begin position="22"/>
        <end position="128"/>
    </location>
</feature>
<gene>
    <name evidence="4" type="ORF">LshimejAT787_0404900</name>
</gene>
<keyword evidence="5" id="KW-1185">Reference proteome</keyword>
<dbReference type="Proteomes" id="UP001063166">
    <property type="component" value="Unassembled WGS sequence"/>
</dbReference>
<comment type="caution">
    <text evidence="4">The sequence shown here is derived from an EMBL/GenBank/DDBJ whole genome shotgun (WGS) entry which is preliminary data.</text>
</comment>
<protein>
    <recommendedName>
        <fullName evidence="3">Yeast cell wall synthesis Kre9/Knh1-like N-terminal domain-containing protein</fullName>
    </recommendedName>
</protein>
<evidence type="ECO:0000259" key="3">
    <source>
        <dbReference type="Pfam" id="PF10342"/>
    </source>
</evidence>
<evidence type="ECO:0000256" key="2">
    <source>
        <dbReference type="SAM" id="SignalP"/>
    </source>
</evidence>
<feature type="domain" description="Yeast cell wall synthesis Kre9/Knh1-like N-terminal" evidence="3">
    <location>
        <begin position="37"/>
        <end position="123"/>
    </location>
</feature>
<accession>A0A9P3PL59</accession>
<evidence type="ECO:0000313" key="4">
    <source>
        <dbReference type="EMBL" id="GLB37439.1"/>
    </source>
</evidence>
<dbReference type="OrthoDB" id="2317741at2759"/>
<proteinExistence type="predicted"/>
<feature type="signal peptide" evidence="2">
    <location>
        <begin position="1"/>
        <end position="21"/>
    </location>
</feature>
<dbReference type="EMBL" id="BRPK01000004">
    <property type="protein sequence ID" value="GLB37439.1"/>
    <property type="molecule type" value="Genomic_DNA"/>
</dbReference>
<sequence length="128" mass="13691">MKFNASTTSVLLTFSSLLASAIPIAKRDVYVPPVLAPAEGDVWVVGQNQTVTWQVKQPPPHITNPIGRIMLRKGEQTLNVTLADNFDILSGTISVTVPNVGPGDDYRVVLFGDSGNWSPPFTIATADG</sequence>
<evidence type="ECO:0000313" key="5">
    <source>
        <dbReference type="Proteomes" id="UP001063166"/>
    </source>
</evidence>
<keyword evidence="1 2" id="KW-0732">Signal</keyword>